<dbReference type="STRING" id="224129.A0A1W4X0F8"/>
<feature type="compositionally biased region" description="Basic and acidic residues" evidence="1">
    <location>
        <begin position="1238"/>
        <end position="1262"/>
    </location>
</feature>
<evidence type="ECO:0000256" key="1">
    <source>
        <dbReference type="SAM" id="MobiDB-lite"/>
    </source>
</evidence>
<feature type="compositionally biased region" description="Basic and acidic residues" evidence="1">
    <location>
        <begin position="1211"/>
        <end position="1223"/>
    </location>
</feature>
<dbReference type="GeneID" id="108737697"/>
<feature type="compositionally biased region" description="Low complexity" evidence="1">
    <location>
        <begin position="1431"/>
        <end position="1450"/>
    </location>
</feature>
<feature type="region of interest" description="Disordered" evidence="1">
    <location>
        <begin position="1150"/>
        <end position="1266"/>
    </location>
</feature>
<feature type="region of interest" description="Disordered" evidence="1">
    <location>
        <begin position="1018"/>
        <end position="1041"/>
    </location>
</feature>
<dbReference type="PANTHER" id="PTHR33137:SF4">
    <property type="entry name" value="MEDIATOR OF RNA POLYMERASE II TRANSCRIPTION SUBUNIT 15A-RELATED"/>
    <property type="match status" value="1"/>
</dbReference>
<gene>
    <name evidence="4" type="primary">LOC108737697</name>
</gene>
<feature type="compositionally biased region" description="Basic and acidic residues" evidence="1">
    <location>
        <begin position="1515"/>
        <end position="1526"/>
    </location>
</feature>
<sequence length="2122" mass="245816">MSHIARTLFPLIWLTSSTVCFSVVETSNNVFVKQPNYHVTEIGNGGSSSLRTRHINLNNNKNANKPIIKTDFHIVPYVTTSLADSDLIFDPVTSQFVSRKIPKRTYPNHTGNKKKLTDYYKTIVYQPKIKANKQKSSKGMSNTLSTNKIKFKYRDVQPHSFSQKISFSPIIYPSTDAIKPEANYYRNVISQKPYKDNKAHEPNLFLNDFLSTRPTVITKTKSNNGELKSDHEIPKFIPVKPIYPGEGKWALRGKKYKPYDSKQIYSELEDATEHPEAEAIFQGPATHKSQPPTIYGEGRYNNNYKNIQHPSLKRSEVSAQKTVKPPENIHNVEKAEEASEEQEQEFIPTRTLAQVRQYENEEHNLPPIEPRLREIIKDSKTHTVFTEEGYEDMAYDHANHEKNAEKGEESEELHEVQDILKEKSPKQSPEINKEVLHSESQHTSQIMNPESRNSSSKVMTEVLNNTESSLNNKTLHTTDTSPITEKFKKEHGFRIRRNSNDDVVSVKNSKLDEIENSTYDSQKYPYYNQLNVFSLNNNSPLRYAENFKNRPKKKVGKMSFYEDAQRRKCREIEDLQPIPKQIKDRADGKDHETPEDPPKSNAPKLNKLGDAIECFKEQLFGESPLDNPLFSEKSIAEPTPIFQDLQSLGIFSFSNTKEINTFKNKRNRRHLIDPAALKNNDNELNILEKLPLHGRRKSVKRRIKSRRKNPRTPFPGSNIQQKQHSTEPSPTVLPKYKTISEVQYKDDIKPNEQLNVFTDIIKNIKLSSENIHDTNAKTSDKIKITTFTAPKKNKQNISFQTVFEDEGDSISDSSDINTFVTYQKPKSDFHRRKQLLDENPFFKDRQTTSNELFHKSPTVTTVRTNNFILGLKPPPPLTFASPFQSTSTLNRKYYTNKDPSRRWNHRLLKRSAAMPTYSQIRRKTTVETTTETDEYIPRRNRNYHYDEKTGKIIYYTTQASLIEEIEPVITEEQYTSPKRITTESAVKITTEMQKLKGPSFLEFVSKLKSHEGYVSIPDPKPVKIEKGTSETTTTEKPASTTEPEFLKILKMVKSNPDYKEIGKKNVTTTTSIYEEEQDYTEGEEVLQSQNVPTKNSPGSSLMTHIENNPNNTSLEIGTLKIFDINEYIPRPRNYSFVSFVNTSKYSTIKRNPVGTNKEDEDSIKSEDSRTEIENNKLRTVKSESNKTEETTRSTVEHINEASNGDKLPSMRVHEKLVKEEPKSNSRRLRSKIRNQRINRNEGQDKIFRHEPTSENPSEEKPKRSVRRYRVRPRFSNETKINGEVERQSTKEIQNYGNIRNRRSWNSSEGTHFENYEKRISRRRREEPRYVTESETVDLISDSATTIVPETTAPTIRSRGRTRHRTSYRTTPTPRYRRGRKTKPIIAATTAYHAETVTTPYSAASKRRRRPIPRMSSSSAPPLQIIPAENGSNTSNQNEEASTETSSTPLTLESVELESKQNENNTNTGDFSHVSARKVQDVEVFKDYDKTQKHGGNYRGINDQDVIIQNPDEVEEAKQSMQKDKVTEGPLVLDFYPADKEAQEDRYQNREERRKGHNQRDGSNQLQNYDKEINRSTFDKQENLKDQIKSYEVVENREIQDNFKEEPVINDATDGYTDKEEGNIQSTRPREEYLNERTESRRVGPQIPANQFFGQEEILTEIETTTATAAFFHSTSSPSNVDEKNDKLVVQVFDLPNAQEIPISTAKTIELDTLETASYFSGDEIKQQSHQQQLSPHQHQQKQQKQHQQHHHHHQRRRQHLHHNHQQQQQQQKQQQQQQQQQPQQQQQQHQPQPQPQPQQQQQQQQQPPSQHQPSQQQQQQYDRNESNETYYNSNFTPTKAADEIEMSSISPDYVLNSGGIKFTAKESASLKLNNDEALPKKAVVDFTDPPTIHRTVKKRIRIKPNNFDFTTITPDHEEYKNHKGSVLVEDNVGRQESIKEETNHPRNVEIEPTLHQFENVNDTILNQNTEASTNLYNNNQFDRVPVKHHQQNNRSDYNKQEVFSTSTITTPIYLDSKYVTTMPDIQQQEEIEAPPETFYQGNKGEQLPFYSPRKEQLPKDPYNYRRIEEEGPNVPVNIQHNNHRPVKKFKNSPERINGIVSSTEKFFFIKDPSKRNYFYAPI</sequence>
<feature type="signal peptide" evidence="2">
    <location>
        <begin position="1"/>
        <end position="20"/>
    </location>
</feature>
<feature type="compositionally biased region" description="Basic and acidic residues" evidence="1">
    <location>
        <begin position="1162"/>
        <end position="1199"/>
    </location>
</feature>
<feature type="compositionally biased region" description="Polar residues" evidence="1">
    <location>
        <begin position="715"/>
        <end position="729"/>
    </location>
</feature>
<dbReference type="RefSeq" id="XP_018326252.2">
    <property type="nucleotide sequence ID" value="XM_018470750.2"/>
</dbReference>
<feature type="compositionally biased region" description="Low complexity" evidence="1">
    <location>
        <begin position="1765"/>
        <end position="1820"/>
    </location>
</feature>
<feature type="compositionally biased region" description="Basic and acidic residues" evidence="1">
    <location>
        <begin position="581"/>
        <end position="598"/>
    </location>
</feature>
<feature type="compositionally biased region" description="Basic residues" evidence="1">
    <location>
        <begin position="695"/>
        <end position="710"/>
    </location>
</feature>
<dbReference type="Proteomes" id="UP000192223">
    <property type="component" value="Unplaced"/>
</dbReference>
<feature type="compositionally biased region" description="Basic and acidic residues" evidence="1">
    <location>
        <begin position="1568"/>
        <end position="1580"/>
    </location>
</feature>
<dbReference type="OrthoDB" id="6915407at2759"/>
<feature type="compositionally biased region" description="Basic residues" evidence="1">
    <location>
        <begin position="1357"/>
        <end position="1366"/>
    </location>
</feature>
<dbReference type="InParanoid" id="A0A1W4X0F8"/>
<feature type="region of interest" description="Disordered" evidence="1">
    <location>
        <begin position="1354"/>
        <end position="1376"/>
    </location>
</feature>
<feature type="region of interest" description="Disordered" evidence="1">
    <location>
        <begin position="1723"/>
        <end position="1834"/>
    </location>
</feature>
<dbReference type="GO" id="GO:0031490">
    <property type="term" value="F:chromatin DNA binding"/>
    <property type="evidence" value="ECO:0007669"/>
    <property type="project" value="InterPro"/>
</dbReference>
<feature type="region of interest" description="Disordered" evidence="1">
    <location>
        <begin position="401"/>
        <end position="457"/>
    </location>
</feature>
<protein>
    <submittedName>
        <fullName evidence="4">Uncharacterized protein LOC108737697</fullName>
    </submittedName>
</protein>
<feature type="region of interest" description="Disordered" evidence="1">
    <location>
        <begin position="271"/>
        <end position="292"/>
    </location>
</feature>
<evidence type="ECO:0000256" key="2">
    <source>
        <dbReference type="SAM" id="SignalP"/>
    </source>
</evidence>
<organism evidence="3 4">
    <name type="scientific">Agrilus planipennis</name>
    <name type="common">Emerald ash borer</name>
    <name type="synonym">Agrilus marcopoli</name>
    <dbReference type="NCBI Taxonomy" id="224129"/>
    <lineage>
        <taxon>Eukaryota</taxon>
        <taxon>Metazoa</taxon>
        <taxon>Ecdysozoa</taxon>
        <taxon>Arthropoda</taxon>
        <taxon>Hexapoda</taxon>
        <taxon>Insecta</taxon>
        <taxon>Pterygota</taxon>
        <taxon>Neoptera</taxon>
        <taxon>Endopterygota</taxon>
        <taxon>Coleoptera</taxon>
        <taxon>Polyphaga</taxon>
        <taxon>Elateriformia</taxon>
        <taxon>Buprestoidea</taxon>
        <taxon>Buprestidae</taxon>
        <taxon>Agrilinae</taxon>
        <taxon>Agrilus</taxon>
    </lineage>
</organism>
<evidence type="ECO:0000313" key="3">
    <source>
        <dbReference type="Proteomes" id="UP000192223"/>
    </source>
</evidence>
<dbReference type="PANTHER" id="PTHR33137">
    <property type="entry name" value="MEDIATOR OF RNA POLYMERASE II TRANSCRIPTION SUBUNIT 15A-RELATED"/>
    <property type="match status" value="1"/>
</dbReference>
<keyword evidence="2" id="KW-0732">Signal</keyword>
<evidence type="ECO:0000313" key="4">
    <source>
        <dbReference type="RefSeq" id="XP_018326252.2"/>
    </source>
</evidence>
<feature type="chain" id="PRO_5028847452" evidence="2">
    <location>
        <begin position="21"/>
        <end position="2122"/>
    </location>
</feature>
<feature type="compositionally biased region" description="Basic and acidic residues" evidence="1">
    <location>
        <begin position="401"/>
        <end position="440"/>
    </location>
</feature>
<keyword evidence="3" id="KW-1185">Reference proteome</keyword>
<reference evidence="4" key="1">
    <citation type="submission" date="2025-08" db="UniProtKB">
        <authorList>
            <consortium name="RefSeq"/>
        </authorList>
    </citation>
    <scope>IDENTIFICATION</scope>
    <source>
        <tissue evidence="4">Entire body</tissue>
    </source>
</reference>
<feature type="region of interest" description="Disordered" evidence="1">
    <location>
        <begin position="1397"/>
        <end position="1450"/>
    </location>
</feature>
<dbReference type="GO" id="GO:0003713">
    <property type="term" value="F:transcription coactivator activity"/>
    <property type="evidence" value="ECO:0007669"/>
    <property type="project" value="InterPro"/>
</dbReference>
<feature type="compositionally biased region" description="Low complexity" evidence="1">
    <location>
        <begin position="1412"/>
        <end position="1421"/>
    </location>
</feature>
<feature type="region of interest" description="Disordered" evidence="1">
    <location>
        <begin position="574"/>
        <end position="606"/>
    </location>
</feature>
<accession>A0A1W4X0F8</accession>
<feature type="compositionally biased region" description="Low complexity" evidence="1">
    <location>
        <begin position="1029"/>
        <end position="1041"/>
    </location>
</feature>
<feature type="compositionally biased region" description="Polar residues" evidence="1">
    <location>
        <begin position="441"/>
        <end position="457"/>
    </location>
</feature>
<feature type="compositionally biased region" description="Basic residues" evidence="1">
    <location>
        <begin position="1738"/>
        <end position="1764"/>
    </location>
</feature>
<dbReference type="InterPro" id="IPR044661">
    <property type="entry name" value="MED15a/b/c-like"/>
</dbReference>
<dbReference type="KEGG" id="apln:108737697"/>
<feature type="compositionally biased region" description="Low complexity" evidence="1">
    <location>
        <begin position="1727"/>
        <end position="1737"/>
    </location>
</feature>
<feature type="compositionally biased region" description="Basic residues" evidence="1">
    <location>
        <begin position="1224"/>
        <end position="1236"/>
    </location>
</feature>
<proteinExistence type="predicted"/>
<feature type="compositionally biased region" description="Basic and acidic residues" evidence="1">
    <location>
        <begin position="1536"/>
        <end position="1559"/>
    </location>
</feature>
<feature type="region of interest" description="Disordered" evidence="1">
    <location>
        <begin position="695"/>
        <end position="733"/>
    </location>
</feature>
<name>A0A1W4X0F8_AGRPL</name>
<feature type="region of interest" description="Disordered" evidence="1">
    <location>
        <begin position="1513"/>
        <end position="1580"/>
    </location>
</feature>